<reference evidence="1" key="1">
    <citation type="journal article" date="2021" name="Proc. Natl. Acad. Sci. U.S.A.">
        <title>A Catalog of Tens of Thousands of Viruses from Human Metagenomes Reveals Hidden Associations with Chronic Diseases.</title>
        <authorList>
            <person name="Tisza M.J."/>
            <person name="Buck C.B."/>
        </authorList>
    </citation>
    <scope>NUCLEOTIDE SEQUENCE</scope>
    <source>
        <strain evidence="1">Ct8LX107</strain>
    </source>
</reference>
<name>A0A8S5QR02_9CAUD</name>
<dbReference type="EMBL" id="BK015706">
    <property type="protein sequence ID" value="DAE21052.1"/>
    <property type="molecule type" value="Genomic_DNA"/>
</dbReference>
<evidence type="ECO:0000313" key="1">
    <source>
        <dbReference type="EMBL" id="DAE21052.1"/>
    </source>
</evidence>
<protein>
    <submittedName>
        <fullName evidence="1">Transcription factor IIS-like protein</fullName>
    </submittedName>
</protein>
<organism evidence="1">
    <name type="scientific">Siphoviridae sp. ct8LX107</name>
    <dbReference type="NCBI Taxonomy" id="2826169"/>
    <lineage>
        <taxon>Viruses</taxon>
        <taxon>Duplodnaviria</taxon>
        <taxon>Heunggongvirae</taxon>
        <taxon>Uroviricota</taxon>
        <taxon>Caudoviricetes</taxon>
    </lineage>
</organism>
<sequence length="217" mass="25322">MKTPDEIKKALKCHRDGRACHDCPYEQGRTFSVDGVTFGCSKDIVADALAYIERLEAKMEERTMSETPKCPYCGDRMAIHVLPHTTEQEFFSAWYQCVTCESTSPRLEFIGNTSQTKIEERLQAVSSRRAEPKNRVLTLEEVAKSEVMWYDDRLRTRARVVILGWGRCEPDFTKLVDRCGDEFYRKNASYNDFWRCWLRKPTEAERRETPWAGDSHE</sequence>
<accession>A0A8S5QR02</accession>
<proteinExistence type="predicted"/>